<dbReference type="EMBL" id="JN379031">
    <property type="protein sequence ID" value="AEO27340.1"/>
    <property type="molecule type" value="Genomic_DNA"/>
</dbReference>
<reference evidence="2" key="1">
    <citation type="submission" date="2011-07" db="EMBL/GenBank/DDBJ databases">
        <title>Biodegradation of r-limonene and other terpenes by Pseudomonas sp. strain 19-rlim.</title>
        <authorList>
            <person name="Eaton R.W."/>
        </authorList>
    </citation>
    <scope>NUCLEOTIDE SEQUENCE</scope>
    <source>
        <strain evidence="2">19-rlim</strain>
    </source>
</reference>
<evidence type="ECO:0008006" key="3">
    <source>
        <dbReference type="Google" id="ProtNLM"/>
    </source>
</evidence>
<organism evidence="2">
    <name type="scientific">Pseudomonas sp. 19-rlim</name>
    <dbReference type="NCBI Taxonomy" id="1084570"/>
    <lineage>
        <taxon>Bacteria</taxon>
        <taxon>Pseudomonadati</taxon>
        <taxon>Pseudomonadota</taxon>
        <taxon>Gammaproteobacteria</taxon>
        <taxon>Pseudomonadales</taxon>
        <taxon>Pseudomonadaceae</taxon>
        <taxon>Pseudomonas</taxon>
    </lineage>
</organism>
<evidence type="ECO:0000313" key="2">
    <source>
        <dbReference type="EMBL" id="AEO27340.1"/>
    </source>
</evidence>
<feature type="transmembrane region" description="Helical" evidence="1">
    <location>
        <begin position="89"/>
        <end position="108"/>
    </location>
</feature>
<dbReference type="NCBIfam" id="NF045734">
    <property type="entry name" value="StyOxIsoStyC"/>
    <property type="match status" value="1"/>
</dbReference>
<dbReference type="AlphaFoldDB" id="G3LGU7"/>
<feature type="transmembrane region" description="Helical" evidence="1">
    <location>
        <begin position="128"/>
        <end position="153"/>
    </location>
</feature>
<keyword evidence="1" id="KW-1133">Transmembrane helix</keyword>
<name>G3LGU7_9PSED</name>
<feature type="transmembrane region" description="Helical" evidence="1">
    <location>
        <begin position="12"/>
        <end position="34"/>
    </location>
</feature>
<feature type="transmembrane region" description="Helical" evidence="1">
    <location>
        <begin position="54"/>
        <end position="77"/>
    </location>
</feature>
<dbReference type="InterPro" id="IPR058965">
    <property type="entry name" value="SOI/HabA-like"/>
</dbReference>
<keyword evidence="1" id="KW-0812">Transmembrane</keyword>
<dbReference type="InterPro" id="IPR054803">
    <property type="entry name" value="StyOxIsoStyC"/>
</dbReference>
<protein>
    <recommendedName>
        <fullName evidence="3">Styrene-oxide isomerase</fullName>
    </recommendedName>
</protein>
<sequence length="157" mass="16657">MNKKQRNMVGHGAIILLIGMLMGFGLLISLLGGLEFIPGSIVEFAIPGDPGAWARAHVGGMLNGILIILVAILIAMLNLSARLAYHLKWMLVGTGYANTLFYLAALLAPNRALSFADNRFGESNIFAVVGLLPALVFVVASVVAVSMLVYGVFSARD</sequence>
<keyword evidence="1" id="KW-0472">Membrane</keyword>
<accession>G3LGU7</accession>
<proteinExistence type="predicted"/>
<dbReference type="Pfam" id="PF26512">
    <property type="entry name" value="SOI"/>
    <property type="match status" value="1"/>
</dbReference>
<evidence type="ECO:0000256" key="1">
    <source>
        <dbReference type="SAM" id="Phobius"/>
    </source>
</evidence>